<accession>A0A0D9W1W9</accession>
<protein>
    <submittedName>
        <fullName evidence="2">Uncharacterized protein</fullName>
    </submittedName>
</protein>
<dbReference type="AlphaFoldDB" id="A0A0D9W1W9"/>
<evidence type="ECO:0000313" key="2">
    <source>
        <dbReference type="EnsemblPlants" id="LPERR04G00570.1"/>
    </source>
</evidence>
<evidence type="ECO:0000256" key="1">
    <source>
        <dbReference type="SAM" id="MobiDB-lite"/>
    </source>
</evidence>
<keyword evidence="3" id="KW-1185">Reference proteome</keyword>
<dbReference type="Proteomes" id="UP000032180">
    <property type="component" value="Chromosome 4"/>
</dbReference>
<dbReference type="EnsemblPlants" id="LPERR04G00570.1">
    <property type="protein sequence ID" value="LPERR04G00570.1"/>
    <property type="gene ID" value="LPERR04G00570"/>
</dbReference>
<feature type="region of interest" description="Disordered" evidence="1">
    <location>
        <begin position="1"/>
        <end position="22"/>
    </location>
</feature>
<reference evidence="2" key="3">
    <citation type="submission" date="2015-04" db="UniProtKB">
        <authorList>
            <consortium name="EnsemblPlants"/>
        </authorList>
    </citation>
    <scope>IDENTIFICATION</scope>
</reference>
<reference evidence="2 3" key="1">
    <citation type="submission" date="2012-08" db="EMBL/GenBank/DDBJ databases">
        <title>Oryza genome evolution.</title>
        <authorList>
            <person name="Wing R.A."/>
        </authorList>
    </citation>
    <scope>NUCLEOTIDE SEQUENCE</scope>
</reference>
<dbReference type="Gramene" id="LPERR04G00570.1">
    <property type="protein sequence ID" value="LPERR04G00570.1"/>
    <property type="gene ID" value="LPERR04G00570"/>
</dbReference>
<reference evidence="3" key="2">
    <citation type="submission" date="2013-12" db="EMBL/GenBank/DDBJ databases">
        <authorList>
            <person name="Yu Y."/>
            <person name="Lee S."/>
            <person name="de Baynast K."/>
            <person name="Wissotski M."/>
            <person name="Liu L."/>
            <person name="Talag J."/>
            <person name="Goicoechea J."/>
            <person name="Angelova A."/>
            <person name="Jetty R."/>
            <person name="Kudrna D."/>
            <person name="Golser W."/>
            <person name="Rivera L."/>
            <person name="Zhang J."/>
            <person name="Wing R."/>
        </authorList>
    </citation>
    <scope>NUCLEOTIDE SEQUENCE</scope>
</reference>
<name>A0A0D9W1W9_9ORYZ</name>
<proteinExistence type="predicted"/>
<organism evidence="2 3">
    <name type="scientific">Leersia perrieri</name>
    <dbReference type="NCBI Taxonomy" id="77586"/>
    <lineage>
        <taxon>Eukaryota</taxon>
        <taxon>Viridiplantae</taxon>
        <taxon>Streptophyta</taxon>
        <taxon>Embryophyta</taxon>
        <taxon>Tracheophyta</taxon>
        <taxon>Spermatophyta</taxon>
        <taxon>Magnoliopsida</taxon>
        <taxon>Liliopsida</taxon>
        <taxon>Poales</taxon>
        <taxon>Poaceae</taxon>
        <taxon>BOP clade</taxon>
        <taxon>Oryzoideae</taxon>
        <taxon>Oryzeae</taxon>
        <taxon>Oryzinae</taxon>
        <taxon>Leersia</taxon>
    </lineage>
</organism>
<evidence type="ECO:0000313" key="3">
    <source>
        <dbReference type="Proteomes" id="UP000032180"/>
    </source>
</evidence>
<sequence length="58" mass="6492">MRGADARRRRRPENRRLDGHLDASRSLEESLVHCIVLVTNVGDSAHCSFRCSEIGNGD</sequence>
<dbReference type="HOGENOM" id="CLU_2981940_0_0_1"/>